<feature type="compositionally biased region" description="Polar residues" evidence="1">
    <location>
        <begin position="300"/>
        <end position="311"/>
    </location>
</feature>
<feature type="compositionally biased region" description="Polar residues" evidence="1">
    <location>
        <begin position="364"/>
        <end position="377"/>
    </location>
</feature>
<dbReference type="PRINTS" id="PR00625">
    <property type="entry name" value="JDOMAIN"/>
</dbReference>
<dbReference type="EMBL" id="QZBD01000044">
    <property type="protein sequence ID" value="THY33953.1"/>
    <property type="molecule type" value="Genomic_DNA"/>
</dbReference>
<evidence type="ECO:0000256" key="1">
    <source>
        <dbReference type="SAM" id="MobiDB-lite"/>
    </source>
</evidence>
<evidence type="ECO:0000313" key="4">
    <source>
        <dbReference type="Proteomes" id="UP000306584"/>
    </source>
</evidence>
<dbReference type="InterPro" id="IPR052594">
    <property type="entry name" value="J_domain-containing_protein"/>
</dbReference>
<feature type="compositionally biased region" description="Basic and acidic residues" evidence="1">
    <location>
        <begin position="115"/>
        <end position="130"/>
    </location>
</feature>
<dbReference type="PROSITE" id="PS00636">
    <property type="entry name" value="DNAJ_1"/>
    <property type="match status" value="1"/>
</dbReference>
<dbReference type="Gene3D" id="1.10.287.110">
    <property type="entry name" value="DnaJ domain"/>
    <property type="match status" value="1"/>
</dbReference>
<feature type="domain" description="J" evidence="2">
    <location>
        <begin position="8"/>
        <end position="76"/>
    </location>
</feature>
<feature type="compositionally biased region" description="Basic and acidic residues" evidence="1">
    <location>
        <begin position="572"/>
        <end position="612"/>
    </location>
</feature>
<dbReference type="Pfam" id="PF00226">
    <property type="entry name" value="DnaJ"/>
    <property type="match status" value="1"/>
</dbReference>
<gene>
    <name evidence="3" type="ORF">D6D01_02121</name>
</gene>
<feature type="compositionally biased region" description="Basic and acidic residues" evidence="1">
    <location>
        <begin position="462"/>
        <end position="496"/>
    </location>
</feature>
<feature type="compositionally biased region" description="Polar residues" evidence="1">
    <location>
        <begin position="520"/>
        <end position="540"/>
    </location>
</feature>
<dbReference type="SMART" id="SM00271">
    <property type="entry name" value="DnaJ"/>
    <property type="match status" value="1"/>
</dbReference>
<dbReference type="InterPro" id="IPR018253">
    <property type="entry name" value="DnaJ_domain_CS"/>
</dbReference>
<accession>A0A4V4JXN6</accession>
<feature type="compositionally biased region" description="Basic and acidic residues" evidence="1">
    <location>
        <begin position="340"/>
        <end position="349"/>
    </location>
</feature>
<comment type="caution">
    <text evidence="3">The sequence shown here is derived from an EMBL/GenBank/DDBJ whole genome shotgun (WGS) entry which is preliminary data.</text>
</comment>
<feature type="compositionally biased region" description="Basic and acidic residues" evidence="1">
    <location>
        <begin position="161"/>
        <end position="204"/>
    </location>
</feature>
<name>A0A4V4JXN6_AURPU</name>
<sequence>MSTPLPPDPYVALGLAKNATAAQIKTTYRKLVLKCHPDKVTDESKKAEASDQFHRIQQAYEILSDEGRKSRYDAHVKLAEQRKQSMNSRPPVEVRTAAYEMPTSGPGRATFTARGPERVYEERRPERSDSDDYFGSGTRTASRKHDDYERQAKKAAAAPPPRDDRDRARVVERERRESERLSRTDKRRTRDQDTKRDRDRKYSTYDEDNDADLRHEAERRRKAAEEAARDKELRERERTKVERERERERGFREERGRDKEDYERERERPSRRGYDDSAQYYSRLEDDVMAYQGRDKRPSLSRSASTATKTETYVDRSSSRPTPVFVRRHSTKPAAPSPQPRRDRDRKMSVPDILESDERRPATRPTTLYTSASSPSSIKPPRGGERGPPLRSASMKVDERDVPPMPMPIRRSETMPNISPKRAKDSKPSNLRETDFSGGYPTPSASPDYAPSPTTHKTYHYPRREPSTSREDLDYRRPLDRDYDRERDRRIHHSPEPIRPSKSSATPRYAAAPQPPPIRTNPSYNSGSYTTESPTSYTNPRPSPTRRDTHRDYEAVPKVGTPKANSSARYEYPFERIVTDNLRSDYEKERRRGSPIDIDSGYKKAPPPEDPRLSGYSSHRASASAQRPRMHRERTSEYAYPRTQAV</sequence>
<proteinExistence type="predicted"/>
<dbReference type="PROSITE" id="PS50076">
    <property type="entry name" value="DNAJ_2"/>
    <property type="match status" value="1"/>
</dbReference>
<evidence type="ECO:0000313" key="3">
    <source>
        <dbReference type="EMBL" id="THY33953.1"/>
    </source>
</evidence>
<dbReference type="GO" id="GO:0031072">
    <property type="term" value="F:heat shock protein binding"/>
    <property type="evidence" value="ECO:0007669"/>
    <property type="project" value="TreeGrafter"/>
</dbReference>
<feature type="compositionally biased region" description="Basic and acidic residues" evidence="1">
    <location>
        <begin position="211"/>
        <end position="275"/>
    </location>
</feature>
<feature type="region of interest" description="Disordered" evidence="1">
    <location>
        <begin position="79"/>
        <end position="646"/>
    </location>
</feature>
<dbReference type="InterPro" id="IPR001623">
    <property type="entry name" value="DnaJ_domain"/>
</dbReference>
<feature type="compositionally biased region" description="Basic and acidic residues" evidence="1">
    <location>
        <begin position="143"/>
        <end position="152"/>
    </location>
</feature>
<dbReference type="CDD" id="cd06257">
    <property type="entry name" value="DnaJ"/>
    <property type="match status" value="1"/>
</dbReference>
<feature type="compositionally biased region" description="Basic and acidic residues" evidence="1">
    <location>
        <begin position="545"/>
        <end position="555"/>
    </location>
</feature>
<feature type="compositionally biased region" description="Polar residues" evidence="1">
    <location>
        <begin position="615"/>
        <end position="625"/>
    </location>
</feature>
<dbReference type="InterPro" id="IPR036869">
    <property type="entry name" value="J_dom_sf"/>
</dbReference>
<dbReference type="GO" id="GO:0005737">
    <property type="term" value="C:cytoplasm"/>
    <property type="evidence" value="ECO:0007669"/>
    <property type="project" value="TreeGrafter"/>
</dbReference>
<dbReference type="AlphaFoldDB" id="A0A4V4JXN6"/>
<dbReference type="GO" id="GO:0005634">
    <property type="term" value="C:nucleus"/>
    <property type="evidence" value="ECO:0007669"/>
    <property type="project" value="TreeGrafter"/>
</dbReference>
<dbReference type="PANTHER" id="PTHR44144">
    <property type="entry name" value="DNAJ HOMOLOG SUBFAMILY C MEMBER 9"/>
    <property type="match status" value="1"/>
</dbReference>
<reference evidence="3 4" key="1">
    <citation type="submission" date="2018-10" db="EMBL/GenBank/DDBJ databases">
        <title>Fifty Aureobasidium pullulans genomes reveal a recombining polyextremotolerant generalist.</title>
        <authorList>
            <person name="Gostincar C."/>
            <person name="Turk M."/>
            <person name="Zajc J."/>
            <person name="Gunde-Cimerman N."/>
        </authorList>
    </citation>
    <scope>NUCLEOTIDE SEQUENCE [LARGE SCALE GENOMIC DNA]</scope>
    <source>
        <strain evidence="3 4">EXF-6604</strain>
    </source>
</reference>
<dbReference type="SUPFAM" id="SSF46565">
    <property type="entry name" value="Chaperone J-domain"/>
    <property type="match status" value="1"/>
</dbReference>
<organism evidence="3 4">
    <name type="scientific">Aureobasidium pullulans</name>
    <name type="common">Black yeast</name>
    <name type="synonym">Pullularia pullulans</name>
    <dbReference type="NCBI Taxonomy" id="5580"/>
    <lineage>
        <taxon>Eukaryota</taxon>
        <taxon>Fungi</taxon>
        <taxon>Dikarya</taxon>
        <taxon>Ascomycota</taxon>
        <taxon>Pezizomycotina</taxon>
        <taxon>Dothideomycetes</taxon>
        <taxon>Dothideomycetidae</taxon>
        <taxon>Dothideales</taxon>
        <taxon>Saccotheciaceae</taxon>
        <taxon>Aureobasidium</taxon>
    </lineage>
</organism>
<dbReference type="PANTHER" id="PTHR44144:SF1">
    <property type="entry name" value="DNAJ HOMOLOG SUBFAMILY C MEMBER 9"/>
    <property type="match status" value="1"/>
</dbReference>
<protein>
    <recommendedName>
        <fullName evidence="2">J domain-containing protein</fullName>
    </recommendedName>
</protein>
<evidence type="ECO:0000259" key="2">
    <source>
        <dbReference type="PROSITE" id="PS50076"/>
    </source>
</evidence>
<dbReference type="Proteomes" id="UP000306584">
    <property type="component" value="Unassembled WGS sequence"/>
</dbReference>
<feature type="compositionally biased region" description="Basic and acidic residues" evidence="1">
    <location>
        <begin position="422"/>
        <end position="435"/>
    </location>
</feature>